<reference evidence="2 3" key="1">
    <citation type="submission" date="2023-02" db="EMBL/GenBank/DDBJ databases">
        <title>Evolution of Hrp T3SS in non-pathogenic Pseudomonas fluorescens.</title>
        <authorList>
            <person name="Liao K."/>
            <person name="Wei H."/>
            <person name="Gu Y."/>
        </authorList>
    </citation>
    <scope>NUCLEOTIDE SEQUENCE [LARGE SCALE GENOMIC DNA]</scope>
    <source>
        <strain evidence="2 3">FP2043</strain>
    </source>
</reference>
<evidence type="ECO:0000313" key="3">
    <source>
        <dbReference type="Proteomes" id="UP001236748"/>
    </source>
</evidence>
<organism evidence="2 3">
    <name type="scientific">Pseudomonas lurida</name>
    <dbReference type="NCBI Taxonomy" id="244566"/>
    <lineage>
        <taxon>Bacteria</taxon>
        <taxon>Pseudomonadati</taxon>
        <taxon>Pseudomonadota</taxon>
        <taxon>Gammaproteobacteria</taxon>
        <taxon>Pseudomonadales</taxon>
        <taxon>Pseudomonadaceae</taxon>
        <taxon>Pseudomonas</taxon>
    </lineage>
</organism>
<dbReference type="RefSeq" id="WP_047542254.1">
    <property type="nucleotide sequence ID" value="NZ_CP117450.1"/>
</dbReference>
<sequence>MAKGPLSRVRVLDMSRILAGPWAAQMLADLGAEVIKIERPGKGDDSRQFGPPFLKDAEGRNTRESSFYISTNRNKKSLSCDISKPEGQALIRALVAKCDVLLENYKVGDLKRYGLDYDSLKSVNPKLIYCSLTGFGQTGPYSPRPGYDSIFQAMGGLMSITGLPDDVAGGGPMKTGPSLADILAGQYAAYAIQAALYARDMQGEPGQHIDVSLLDSLIASTSHYASQYLISGEVPVRRGTEGNGGMPSRMFRCADGDIMIVAGNNEQYARFCDVLGHPELTGDERFAEIALRVVNRRALGEVFEPLIGQWRLHDLLAALDEAGVPAGPINTLEQVFADPHVQSRNMCVEASHSLSADGKVKLVANPVKFSGTPIVDYKAPPIQGEHTEQILRELLGMEDTAVQNLRSKGIV</sequence>
<dbReference type="PANTHER" id="PTHR48207">
    <property type="entry name" value="SUCCINATE--HYDROXYMETHYLGLUTARATE COA-TRANSFERASE"/>
    <property type="match status" value="1"/>
</dbReference>
<dbReference type="InterPro" id="IPR044855">
    <property type="entry name" value="CoA-Trfase_III_dom3_sf"/>
</dbReference>
<dbReference type="Pfam" id="PF02515">
    <property type="entry name" value="CoA_transf_3"/>
    <property type="match status" value="1"/>
</dbReference>
<dbReference type="InterPro" id="IPR003673">
    <property type="entry name" value="CoA-Trfase_fam_III"/>
</dbReference>
<dbReference type="Proteomes" id="UP001236748">
    <property type="component" value="Chromosome"/>
</dbReference>
<evidence type="ECO:0000313" key="2">
    <source>
        <dbReference type="EMBL" id="WLH05114.1"/>
    </source>
</evidence>
<dbReference type="EMBL" id="CP117450">
    <property type="protein sequence ID" value="WLH05114.1"/>
    <property type="molecule type" value="Genomic_DNA"/>
</dbReference>
<dbReference type="PANTHER" id="PTHR48207:SF3">
    <property type="entry name" value="SUCCINATE--HYDROXYMETHYLGLUTARATE COA-TRANSFERASE"/>
    <property type="match status" value="1"/>
</dbReference>
<gene>
    <name evidence="2" type="ORF">PSH67_19990</name>
</gene>
<dbReference type="InterPro" id="IPR050483">
    <property type="entry name" value="CoA-transferase_III_domain"/>
</dbReference>
<protein>
    <submittedName>
        <fullName evidence="2">CaiB/BaiF CoA-transferase family protein</fullName>
    </submittedName>
</protein>
<name>A0ABY9FP60_9PSED</name>
<keyword evidence="3" id="KW-1185">Reference proteome</keyword>
<dbReference type="Gene3D" id="3.40.50.10540">
    <property type="entry name" value="Crotonobetainyl-coa:carnitine coa-transferase, domain 1"/>
    <property type="match status" value="1"/>
</dbReference>
<dbReference type="InterPro" id="IPR023606">
    <property type="entry name" value="CoA-Trfase_III_dom_1_sf"/>
</dbReference>
<proteinExistence type="predicted"/>
<evidence type="ECO:0000256" key="1">
    <source>
        <dbReference type="ARBA" id="ARBA00022679"/>
    </source>
</evidence>
<dbReference type="Gene3D" id="3.30.1540.10">
    <property type="entry name" value="formyl-coa transferase, domain 3"/>
    <property type="match status" value="1"/>
</dbReference>
<dbReference type="SUPFAM" id="SSF89796">
    <property type="entry name" value="CoA-transferase family III (CaiB/BaiF)"/>
    <property type="match status" value="1"/>
</dbReference>
<accession>A0ABY9FP60</accession>
<keyword evidence="1" id="KW-0808">Transferase</keyword>